<sequence length="73" mass="7643">MGAGMDGTGGEQACVKFTMMAGIASLGGFETVLVLCSLAWGGFRVEEELCASEMEEWKSALEIVCEGTSLRCG</sequence>
<evidence type="ECO:0000313" key="2">
    <source>
        <dbReference type="Proteomes" id="UP000800035"/>
    </source>
</evidence>
<dbReference type="EMBL" id="ML976993">
    <property type="protein sequence ID" value="KAF1955989.1"/>
    <property type="molecule type" value="Genomic_DNA"/>
</dbReference>
<name>A0A6A5TW79_9PLEO</name>
<proteinExistence type="predicted"/>
<protein>
    <submittedName>
        <fullName evidence="1">Uncharacterized protein</fullName>
    </submittedName>
</protein>
<dbReference type="Proteomes" id="UP000800035">
    <property type="component" value="Unassembled WGS sequence"/>
</dbReference>
<keyword evidence="2" id="KW-1185">Reference proteome</keyword>
<evidence type="ECO:0000313" key="1">
    <source>
        <dbReference type="EMBL" id="KAF1955989.1"/>
    </source>
</evidence>
<dbReference type="AlphaFoldDB" id="A0A6A5TW79"/>
<reference evidence="1" key="1">
    <citation type="journal article" date="2020" name="Stud. Mycol.">
        <title>101 Dothideomycetes genomes: a test case for predicting lifestyles and emergence of pathogens.</title>
        <authorList>
            <person name="Haridas S."/>
            <person name="Albert R."/>
            <person name="Binder M."/>
            <person name="Bloem J."/>
            <person name="Labutti K."/>
            <person name="Salamov A."/>
            <person name="Andreopoulos B."/>
            <person name="Baker S."/>
            <person name="Barry K."/>
            <person name="Bills G."/>
            <person name="Bluhm B."/>
            <person name="Cannon C."/>
            <person name="Castanera R."/>
            <person name="Culley D."/>
            <person name="Daum C."/>
            <person name="Ezra D."/>
            <person name="Gonzalez J."/>
            <person name="Henrissat B."/>
            <person name="Kuo A."/>
            <person name="Liang C."/>
            <person name="Lipzen A."/>
            <person name="Lutzoni F."/>
            <person name="Magnuson J."/>
            <person name="Mondo S."/>
            <person name="Nolan M."/>
            <person name="Ohm R."/>
            <person name="Pangilinan J."/>
            <person name="Park H.-J."/>
            <person name="Ramirez L."/>
            <person name="Alfaro M."/>
            <person name="Sun H."/>
            <person name="Tritt A."/>
            <person name="Yoshinaga Y."/>
            <person name="Zwiers L.-H."/>
            <person name="Turgeon B."/>
            <person name="Goodwin S."/>
            <person name="Spatafora J."/>
            <person name="Crous P."/>
            <person name="Grigoriev I."/>
        </authorList>
    </citation>
    <scope>NUCLEOTIDE SEQUENCE</scope>
    <source>
        <strain evidence="1">CBS 675.92</strain>
    </source>
</reference>
<organism evidence="1 2">
    <name type="scientific">Byssothecium circinans</name>
    <dbReference type="NCBI Taxonomy" id="147558"/>
    <lineage>
        <taxon>Eukaryota</taxon>
        <taxon>Fungi</taxon>
        <taxon>Dikarya</taxon>
        <taxon>Ascomycota</taxon>
        <taxon>Pezizomycotina</taxon>
        <taxon>Dothideomycetes</taxon>
        <taxon>Pleosporomycetidae</taxon>
        <taxon>Pleosporales</taxon>
        <taxon>Massarineae</taxon>
        <taxon>Massarinaceae</taxon>
        <taxon>Byssothecium</taxon>
    </lineage>
</organism>
<accession>A0A6A5TW79</accession>
<gene>
    <name evidence="1" type="ORF">CC80DRAFT_492891</name>
</gene>